<protein>
    <submittedName>
        <fullName evidence="2">Uncharacterized protein</fullName>
    </submittedName>
</protein>
<evidence type="ECO:0000256" key="1">
    <source>
        <dbReference type="SAM" id="MobiDB-lite"/>
    </source>
</evidence>
<accession>A0AAD6LU43</accession>
<dbReference type="AlphaFoldDB" id="A0AAD6LU43"/>
<dbReference type="Proteomes" id="UP001164929">
    <property type="component" value="Chromosome 14"/>
</dbReference>
<comment type="caution">
    <text evidence="2">The sequence shown here is derived from an EMBL/GenBank/DDBJ whole genome shotgun (WGS) entry which is preliminary data.</text>
</comment>
<reference evidence="2" key="1">
    <citation type="journal article" date="2023" name="Mol. Ecol. Resour.">
        <title>Chromosome-level genome assembly of a triploid poplar Populus alba 'Berolinensis'.</title>
        <authorList>
            <person name="Chen S."/>
            <person name="Yu Y."/>
            <person name="Wang X."/>
            <person name="Wang S."/>
            <person name="Zhang T."/>
            <person name="Zhou Y."/>
            <person name="He R."/>
            <person name="Meng N."/>
            <person name="Wang Y."/>
            <person name="Liu W."/>
            <person name="Liu Z."/>
            <person name="Liu J."/>
            <person name="Guo Q."/>
            <person name="Huang H."/>
            <person name="Sederoff R.R."/>
            <person name="Wang G."/>
            <person name="Qu G."/>
            <person name="Chen S."/>
        </authorList>
    </citation>
    <scope>NUCLEOTIDE SEQUENCE</scope>
    <source>
        <strain evidence="2">SC-2020</strain>
    </source>
</reference>
<proteinExistence type="predicted"/>
<gene>
    <name evidence="2" type="ORF">NC653_033496</name>
</gene>
<name>A0AAD6LU43_9ROSI</name>
<evidence type="ECO:0000313" key="2">
    <source>
        <dbReference type="EMBL" id="KAJ6973180.1"/>
    </source>
</evidence>
<evidence type="ECO:0000313" key="3">
    <source>
        <dbReference type="Proteomes" id="UP001164929"/>
    </source>
</evidence>
<feature type="region of interest" description="Disordered" evidence="1">
    <location>
        <begin position="26"/>
        <end position="45"/>
    </location>
</feature>
<organism evidence="2 3">
    <name type="scientific">Populus alba x Populus x berolinensis</name>
    <dbReference type="NCBI Taxonomy" id="444605"/>
    <lineage>
        <taxon>Eukaryota</taxon>
        <taxon>Viridiplantae</taxon>
        <taxon>Streptophyta</taxon>
        <taxon>Embryophyta</taxon>
        <taxon>Tracheophyta</taxon>
        <taxon>Spermatophyta</taxon>
        <taxon>Magnoliopsida</taxon>
        <taxon>eudicotyledons</taxon>
        <taxon>Gunneridae</taxon>
        <taxon>Pentapetalae</taxon>
        <taxon>rosids</taxon>
        <taxon>fabids</taxon>
        <taxon>Malpighiales</taxon>
        <taxon>Salicaceae</taxon>
        <taxon>Saliceae</taxon>
        <taxon>Populus</taxon>
    </lineage>
</organism>
<sequence length="45" mass="5061">MTSFPIYKQRCLWKTHQVCSHMAWTRPGASNGESSGGELSTLYRG</sequence>
<keyword evidence="3" id="KW-1185">Reference proteome</keyword>
<dbReference type="EMBL" id="JAQIZT010000014">
    <property type="protein sequence ID" value="KAJ6973180.1"/>
    <property type="molecule type" value="Genomic_DNA"/>
</dbReference>